<evidence type="ECO:0000256" key="2">
    <source>
        <dbReference type="ARBA" id="ARBA00009272"/>
    </source>
</evidence>
<dbReference type="InterPro" id="IPR001624">
    <property type="entry name" value="FliE"/>
</dbReference>
<evidence type="ECO:0000256" key="1">
    <source>
        <dbReference type="ARBA" id="ARBA00004117"/>
    </source>
</evidence>
<protein>
    <recommendedName>
        <fullName evidence="4 5">Flagellar hook-basal body complex protein FliE</fullName>
    </recommendedName>
</protein>
<dbReference type="PANTHER" id="PTHR34653:SF1">
    <property type="entry name" value="FLAGELLAR HOOK-BASAL BODY COMPLEX PROTEIN FLIE"/>
    <property type="match status" value="1"/>
</dbReference>
<evidence type="ECO:0000256" key="5">
    <source>
        <dbReference type="NCBIfam" id="TIGR00205"/>
    </source>
</evidence>
<dbReference type="HOGENOM" id="CLU_147249_3_3_7"/>
<dbReference type="PANTHER" id="PTHR34653">
    <property type="match status" value="1"/>
</dbReference>
<evidence type="ECO:0000256" key="3">
    <source>
        <dbReference type="ARBA" id="ARBA00023143"/>
    </source>
</evidence>
<keyword evidence="6" id="KW-0966">Cell projection</keyword>
<comment type="subcellular location">
    <subcellularLocation>
        <location evidence="1 4">Bacterial flagellum basal body</location>
    </subcellularLocation>
</comment>
<dbReference type="KEGG" id="drt:Dret_0655"/>
<dbReference type="eggNOG" id="COG1677">
    <property type="taxonomic scope" value="Bacteria"/>
</dbReference>
<proteinExistence type="inferred from homology"/>
<keyword evidence="3 4" id="KW-0975">Bacterial flagellum</keyword>
<keyword evidence="7" id="KW-1185">Reference proteome</keyword>
<dbReference type="GO" id="GO:0071973">
    <property type="term" value="P:bacterial-type flagellum-dependent cell motility"/>
    <property type="evidence" value="ECO:0007669"/>
    <property type="project" value="InterPro"/>
</dbReference>
<dbReference type="STRING" id="485915.Dret_0655"/>
<dbReference type="AlphaFoldDB" id="C8X0K0"/>
<dbReference type="GO" id="GO:0003774">
    <property type="term" value="F:cytoskeletal motor activity"/>
    <property type="evidence" value="ECO:0007669"/>
    <property type="project" value="InterPro"/>
</dbReference>
<keyword evidence="6" id="KW-0969">Cilium</keyword>
<dbReference type="Proteomes" id="UP000001052">
    <property type="component" value="Chromosome"/>
</dbReference>
<evidence type="ECO:0000313" key="6">
    <source>
        <dbReference type="EMBL" id="ACV67947.1"/>
    </source>
</evidence>
<sequence>MPVIDPSLAAGAANFLEQSGAANAGGQQTPVESFRDTLLEAVQEVDSQKKTANTAILDSTTGGGTSIHETMVAMEKAGTSMKLMVQVRNKAMDAYKEIMRMQV</sequence>
<dbReference type="Pfam" id="PF02049">
    <property type="entry name" value="FliE"/>
    <property type="match status" value="1"/>
</dbReference>
<accession>C8X0K0</accession>
<keyword evidence="6" id="KW-0282">Flagellum</keyword>
<reference evidence="7" key="1">
    <citation type="submission" date="2009-09" db="EMBL/GenBank/DDBJ databases">
        <title>The complete chromosome of Desulfohalobium retbaense DSM 5692.</title>
        <authorList>
            <consortium name="US DOE Joint Genome Institute (JGI-PGF)"/>
            <person name="Lucas S."/>
            <person name="Copeland A."/>
            <person name="Lapidus A."/>
            <person name="Glavina del Rio T."/>
            <person name="Dalin E."/>
            <person name="Tice H."/>
            <person name="Bruce D."/>
            <person name="Goodwin L."/>
            <person name="Pitluck S."/>
            <person name="Kyrpides N."/>
            <person name="Mavromatis K."/>
            <person name="Ivanova N."/>
            <person name="Mikhailova N."/>
            <person name="Munk A.C."/>
            <person name="Brettin T."/>
            <person name="Detter J.C."/>
            <person name="Han C."/>
            <person name="Tapia R."/>
            <person name="Larimer F."/>
            <person name="Land M."/>
            <person name="Hauser L."/>
            <person name="Markowitz V."/>
            <person name="Cheng J.-F."/>
            <person name="Hugenholtz P."/>
            <person name="Woyke T."/>
            <person name="Wu D."/>
            <person name="Spring S."/>
            <person name="Klenk H.-P."/>
            <person name="Eisen J.A."/>
        </authorList>
    </citation>
    <scope>NUCLEOTIDE SEQUENCE [LARGE SCALE GENOMIC DNA]</scope>
    <source>
        <strain evidence="7">DSM 5692</strain>
    </source>
</reference>
<dbReference type="PRINTS" id="PR01006">
    <property type="entry name" value="FLGHOOKFLIE"/>
</dbReference>
<dbReference type="HAMAP" id="MF_00724">
    <property type="entry name" value="FliE"/>
    <property type="match status" value="1"/>
</dbReference>
<gene>
    <name evidence="4" type="primary">fliE</name>
    <name evidence="6" type="ordered locus">Dret_0655</name>
</gene>
<organism evidence="6 7">
    <name type="scientific">Desulfohalobium retbaense (strain ATCC 49708 / DSM 5692 / JCM 16813 / HR100)</name>
    <dbReference type="NCBI Taxonomy" id="485915"/>
    <lineage>
        <taxon>Bacteria</taxon>
        <taxon>Pseudomonadati</taxon>
        <taxon>Thermodesulfobacteriota</taxon>
        <taxon>Desulfovibrionia</taxon>
        <taxon>Desulfovibrionales</taxon>
        <taxon>Desulfohalobiaceae</taxon>
        <taxon>Desulfohalobium</taxon>
    </lineage>
</organism>
<name>C8X0K0_DESRD</name>
<dbReference type="GO" id="GO:0009425">
    <property type="term" value="C:bacterial-type flagellum basal body"/>
    <property type="evidence" value="ECO:0007669"/>
    <property type="project" value="UniProtKB-SubCell"/>
</dbReference>
<dbReference type="RefSeq" id="WP_015751105.1">
    <property type="nucleotide sequence ID" value="NC_013223.1"/>
</dbReference>
<evidence type="ECO:0000256" key="4">
    <source>
        <dbReference type="HAMAP-Rule" id="MF_00724"/>
    </source>
</evidence>
<dbReference type="EMBL" id="CP001734">
    <property type="protein sequence ID" value="ACV67947.1"/>
    <property type="molecule type" value="Genomic_DNA"/>
</dbReference>
<reference evidence="6 7" key="2">
    <citation type="journal article" date="2010" name="Stand. Genomic Sci.">
        <title>Complete genome sequence of Desulfohalobium retbaense type strain (HR(100)).</title>
        <authorList>
            <person name="Spring S."/>
            <person name="Nolan M."/>
            <person name="Lapidus A."/>
            <person name="Glavina Del Rio T."/>
            <person name="Copeland A."/>
            <person name="Tice H."/>
            <person name="Cheng J.F."/>
            <person name="Lucas S."/>
            <person name="Land M."/>
            <person name="Chen F."/>
            <person name="Bruce D."/>
            <person name="Goodwin L."/>
            <person name="Pitluck S."/>
            <person name="Ivanova N."/>
            <person name="Mavromatis K."/>
            <person name="Mikhailova N."/>
            <person name="Pati A."/>
            <person name="Chen A."/>
            <person name="Palaniappan K."/>
            <person name="Hauser L."/>
            <person name="Chang Y.J."/>
            <person name="Jeffries C.D."/>
            <person name="Munk C."/>
            <person name="Kiss H."/>
            <person name="Chain P."/>
            <person name="Han C."/>
            <person name="Brettin T."/>
            <person name="Detter J.C."/>
            <person name="Schuler E."/>
            <person name="Goker M."/>
            <person name="Rohde M."/>
            <person name="Bristow J."/>
            <person name="Eisen J.A."/>
            <person name="Markowitz V."/>
            <person name="Hugenholtz P."/>
            <person name="Kyrpides N.C."/>
            <person name="Klenk H.P."/>
        </authorList>
    </citation>
    <scope>NUCLEOTIDE SEQUENCE [LARGE SCALE GENOMIC DNA]</scope>
    <source>
        <strain evidence="6 7">DSM 5692</strain>
    </source>
</reference>
<dbReference type="NCBIfam" id="TIGR00205">
    <property type="entry name" value="fliE"/>
    <property type="match status" value="1"/>
</dbReference>
<comment type="similarity">
    <text evidence="2 4">Belongs to the FliE family.</text>
</comment>
<evidence type="ECO:0000313" key="7">
    <source>
        <dbReference type="Proteomes" id="UP000001052"/>
    </source>
</evidence>
<dbReference type="GO" id="GO:0005198">
    <property type="term" value="F:structural molecule activity"/>
    <property type="evidence" value="ECO:0007669"/>
    <property type="project" value="UniProtKB-UniRule"/>
</dbReference>
<dbReference type="OrthoDB" id="285952at2"/>